<dbReference type="InterPro" id="IPR016166">
    <property type="entry name" value="FAD-bd_PCMH"/>
</dbReference>
<dbReference type="InterPro" id="IPR016169">
    <property type="entry name" value="FAD-bd_PCMH_sub2"/>
</dbReference>
<sequence>MQKRLANWGNYPVVASEESSFSREDQLQDLLHTQTPLIARGNGRCYGDASLGTHSISTLKYDKVLSFDIEKGLFECQAGVTLDQILDIIVPKGWFLPVTPGTKFITVGGAVASDVHGKNHHVDGAFSNQVVSMDVITSQGLITCSPDQEPDLYWATCGGMGLTGIITRVQFRLKKVETSYIKQKQIKARNLDEVIRLFEENKHYTYSVAWIDCLQKGDSFGRSILILGEHATKAELSPQQAQAPLQLPSKKKLTIPFNLPSFVLNTFTVKAFNWLYYAKNTKREINNVVSYEPFFYPLDAFLHWNRGYGKAGFVQYQFVLPMDQKQGLVEILQRISSKGLGSFLAVLKVFGKQDNLISFPMEGYTLALDFPVRKGLFEFLDELDALVLQYGGRLYLSKDARMKQEVFWQSYPHVQRFAGIVKQYNSDNRFRSLQSDRLLLTAAPSAAELIMNNEELIIREAVVK</sequence>
<gene>
    <name evidence="2" type="ORF">SAMN04488505_1021001</name>
</gene>
<dbReference type="InterPro" id="IPR036318">
    <property type="entry name" value="FAD-bd_PCMH-like_sf"/>
</dbReference>
<reference evidence="2 3" key="1">
    <citation type="submission" date="2016-10" db="EMBL/GenBank/DDBJ databases">
        <authorList>
            <person name="de Groot N.N."/>
        </authorList>
    </citation>
    <scope>NUCLEOTIDE SEQUENCE [LARGE SCALE GENOMIC DNA]</scope>
    <source>
        <strain evidence="2 3">DSM 21039</strain>
    </source>
</reference>
<feature type="domain" description="FAD-binding PCMH-type" evidence="1">
    <location>
        <begin position="11"/>
        <end position="176"/>
    </location>
</feature>
<keyword evidence="3" id="KW-1185">Reference proteome</keyword>
<dbReference type="InterPro" id="IPR010031">
    <property type="entry name" value="FAD_lactone_oxidase-like"/>
</dbReference>
<dbReference type="Gene3D" id="3.30.465.10">
    <property type="match status" value="1"/>
</dbReference>
<protein>
    <submittedName>
        <fullName evidence="2">FAD/FMN-containing dehydrogenase</fullName>
    </submittedName>
</protein>
<name>A0A1H7SRR7_9BACT</name>
<dbReference type="OrthoDB" id="545125at2"/>
<accession>A0A1H7SRR7</accession>
<proteinExistence type="predicted"/>
<dbReference type="STRING" id="573321.SAMN04488505_1021001"/>
<evidence type="ECO:0000313" key="3">
    <source>
        <dbReference type="Proteomes" id="UP000198984"/>
    </source>
</evidence>
<dbReference type="RefSeq" id="WP_089911269.1">
    <property type="nucleotide sequence ID" value="NZ_FOBB01000002.1"/>
</dbReference>
<evidence type="ECO:0000259" key="1">
    <source>
        <dbReference type="PROSITE" id="PS51387"/>
    </source>
</evidence>
<dbReference type="Proteomes" id="UP000198984">
    <property type="component" value="Unassembled WGS sequence"/>
</dbReference>
<dbReference type="InterPro" id="IPR006094">
    <property type="entry name" value="Oxid_FAD_bind_N"/>
</dbReference>
<dbReference type="PROSITE" id="PS51387">
    <property type="entry name" value="FAD_PCMH"/>
    <property type="match status" value="1"/>
</dbReference>
<evidence type="ECO:0000313" key="2">
    <source>
        <dbReference type="EMBL" id="SEL74574.1"/>
    </source>
</evidence>
<dbReference type="AlphaFoldDB" id="A0A1H7SRR7"/>
<organism evidence="2 3">
    <name type="scientific">Chitinophaga rupis</name>
    <dbReference type="NCBI Taxonomy" id="573321"/>
    <lineage>
        <taxon>Bacteria</taxon>
        <taxon>Pseudomonadati</taxon>
        <taxon>Bacteroidota</taxon>
        <taxon>Chitinophagia</taxon>
        <taxon>Chitinophagales</taxon>
        <taxon>Chitinophagaceae</taxon>
        <taxon>Chitinophaga</taxon>
    </lineage>
</organism>
<dbReference type="Pfam" id="PF01565">
    <property type="entry name" value="FAD_binding_4"/>
    <property type="match status" value="1"/>
</dbReference>
<dbReference type="SUPFAM" id="SSF56176">
    <property type="entry name" value="FAD-binding/transporter-associated domain-like"/>
    <property type="match status" value="1"/>
</dbReference>
<dbReference type="GO" id="GO:0071949">
    <property type="term" value="F:FAD binding"/>
    <property type="evidence" value="ECO:0007669"/>
    <property type="project" value="InterPro"/>
</dbReference>
<dbReference type="PANTHER" id="PTHR43762:SF1">
    <property type="entry name" value="D-ARABINONO-1,4-LACTONE OXIDASE"/>
    <property type="match status" value="1"/>
</dbReference>
<dbReference type="PANTHER" id="PTHR43762">
    <property type="entry name" value="L-GULONOLACTONE OXIDASE"/>
    <property type="match status" value="1"/>
</dbReference>
<dbReference type="EMBL" id="FOBB01000002">
    <property type="protein sequence ID" value="SEL74574.1"/>
    <property type="molecule type" value="Genomic_DNA"/>
</dbReference>
<dbReference type="GO" id="GO:0016899">
    <property type="term" value="F:oxidoreductase activity, acting on the CH-OH group of donors, oxygen as acceptor"/>
    <property type="evidence" value="ECO:0007669"/>
    <property type="project" value="InterPro"/>
</dbReference>